<accession>A0A1H3WQS6</accession>
<feature type="transmembrane region" description="Helical" evidence="1">
    <location>
        <begin position="135"/>
        <end position="154"/>
    </location>
</feature>
<dbReference type="OrthoDB" id="6333271at2"/>
<dbReference type="RefSeq" id="WP_090554494.1">
    <property type="nucleotide sequence ID" value="NZ_FNRA01000001.1"/>
</dbReference>
<feature type="transmembrane region" description="Helical" evidence="1">
    <location>
        <begin position="166"/>
        <end position="184"/>
    </location>
</feature>
<feature type="transmembrane region" description="Helical" evidence="1">
    <location>
        <begin position="62"/>
        <end position="82"/>
    </location>
</feature>
<dbReference type="AlphaFoldDB" id="A0A1H3WQS6"/>
<keyword evidence="3" id="KW-1185">Reference proteome</keyword>
<feature type="transmembrane region" description="Helical" evidence="1">
    <location>
        <begin position="33"/>
        <end position="50"/>
    </location>
</feature>
<keyword evidence="1" id="KW-1133">Transmembrane helix</keyword>
<dbReference type="EMBL" id="FNRA01000001">
    <property type="protein sequence ID" value="SDZ88538.1"/>
    <property type="molecule type" value="Genomic_DNA"/>
</dbReference>
<organism evidence="2 3">
    <name type="scientific">Pedobacter hartonius</name>
    <dbReference type="NCBI Taxonomy" id="425514"/>
    <lineage>
        <taxon>Bacteria</taxon>
        <taxon>Pseudomonadati</taxon>
        <taxon>Bacteroidota</taxon>
        <taxon>Sphingobacteriia</taxon>
        <taxon>Sphingobacteriales</taxon>
        <taxon>Sphingobacteriaceae</taxon>
        <taxon>Pedobacter</taxon>
    </lineage>
</organism>
<proteinExistence type="predicted"/>
<keyword evidence="1" id="KW-0472">Membrane</keyword>
<protein>
    <submittedName>
        <fullName evidence="2">Uncharacterized protein</fullName>
    </submittedName>
</protein>
<evidence type="ECO:0000256" key="1">
    <source>
        <dbReference type="SAM" id="Phobius"/>
    </source>
</evidence>
<reference evidence="2 3" key="1">
    <citation type="submission" date="2016-10" db="EMBL/GenBank/DDBJ databases">
        <authorList>
            <person name="de Groot N.N."/>
        </authorList>
    </citation>
    <scope>NUCLEOTIDE SEQUENCE [LARGE SCALE GENOMIC DNA]</scope>
    <source>
        <strain evidence="2 3">DSM 19033</strain>
    </source>
</reference>
<feature type="transmembrane region" description="Helical" evidence="1">
    <location>
        <begin position="9"/>
        <end position="27"/>
    </location>
</feature>
<evidence type="ECO:0000313" key="2">
    <source>
        <dbReference type="EMBL" id="SDZ88538.1"/>
    </source>
</evidence>
<keyword evidence="1" id="KW-0812">Transmembrane</keyword>
<evidence type="ECO:0000313" key="3">
    <source>
        <dbReference type="Proteomes" id="UP000198850"/>
    </source>
</evidence>
<feature type="transmembrane region" description="Helical" evidence="1">
    <location>
        <begin position="88"/>
        <end position="106"/>
    </location>
</feature>
<dbReference type="Proteomes" id="UP000198850">
    <property type="component" value="Unassembled WGS sequence"/>
</dbReference>
<name>A0A1H3WQS6_9SPHI</name>
<dbReference type="STRING" id="425514.SAMN05443550_101325"/>
<sequence length="188" mass="20390">MNLNKSTRNFFIVFVSIIQVIFLLAIFKENAGSLGVVALMIILCILVLVTTLRGQIHHKDHAYEHILVVLWIPAAALASFYLNHFLKLGPVISAASVGSLGSFIPNIRKHSHYLQQLPAAIYCGAFIGMSSEHVASGLLFIITASFFTAILLFLSKNLFAGVGGKLGTLAFAGVAITSFLYFLISSYV</sequence>
<gene>
    <name evidence="2" type="ORF">SAMN05443550_101325</name>
</gene>